<evidence type="ECO:0000256" key="1">
    <source>
        <dbReference type="SAM" id="MobiDB-lite"/>
    </source>
</evidence>
<dbReference type="Pfam" id="PF19690">
    <property type="entry name" value="DUF6191"/>
    <property type="match status" value="1"/>
</dbReference>
<name>A0A378YQN0_9NOCA</name>
<organism evidence="2 3">
    <name type="scientific">Nocardia otitidiscaviarum</name>
    <dbReference type="NCBI Taxonomy" id="1823"/>
    <lineage>
        <taxon>Bacteria</taxon>
        <taxon>Bacillati</taxon>
        <taxon>Actinomycetota</taxon>
        <taxon>Actinomycetes</taxon>
        <taxon>Mycobacteriales</taxon>
        <taxon>Nocardiaceae</taxon>
        <taxon>Nocardia</taxon>
    </lineage>
</organism>
<accession>A0A378YQN0</accession>
<sequence length="100" mass="10866">MVIVAMTLPGLALLLIAVAFADVAYRRTTGRTALPWMRGDEQRTASAIGFEQLDTVFSSGKRVEFEQRQSVLMHRENPGDGAPGGFDIDLRSGTARLAKS</sequence>
<evidence type="ECO:0000313" key="2">
    <source>
        <dbReference type="EMBL" id="SUA79043.1"/>
    </source>
</evidence>
<dbReference type="InterPro" id="IPR045684">
    <property type="entry name" value="DUF6191"/>
</dbReference>
<proteinExistence type="predicted"/>
<evidence type="ECO:0000313" key="3">
    <source>
        <dbReference type="Proteomes" id="UP000255467"/>
    </source>
</evidence>
<gene>
    <name evidence="2" type="ORF">NCTC1934_03606</name>
</gene>
<keyword evidence="3" id="KW-1185">Reference proteome</keyword>
<dbReference type="EMBL" id="UGRY01000002">
    <property type="protein sequence ID" value="SUA79043.1"/>
    <property type="molecule type" value="Genomic_DNA"/>
</dbReference>
<protein>
    <submittedName>
        <fullName evidence="2">Uncharacterized protein</fullName>
    </submittedName>
</protein>
<reference evidence="2 3" key="1">
    <citation type="submission" date="2018-06" db="EMBL/GenBank/DDBJ databases">
        <authorList>
            <consortium name="Pathogen Informatics"/>
            <person name="Doyle S."/>
        </authorList>
    </citation>
    <scope>NUCLEOTIDE SEQUENCE [LARGE SCALE GENOMIC DNA]</scope>
    <source>
        <strain evidence="2 3">NCTC1934</strain>
    </source>
</reference>
<dbReference type="AlphaFoldDB" id="A0A378YQN0"/>
<dbReference type="Proteomes" id="UP000255467">
    <property type="component" value="Unassembled WGS sequence"/>
</dbReference>
<feature type="region of interest" description="Disordered" evidence="1">
    <location>
        <begin position="75"/>
        <end position="100"/>
    </location>
</feature>